<feature type="compositionally biased region" description="Acidic residues" evidence="1">
    <location>
        <begin position="44"/>
        <end position="58"/>
    </location>
</feature>
<protein>
    <submittedName>
        <fullName evidence="2">Serine/threonine-protein kinase SRPK1</fullName>
    </submittedName>
</protein>
<dbReference type="Proteomes" id="UP000010552">
    <property type="component" value="Unassembled WGS sequence"/>
</dbReference>
<dbReference type="STRING" id="9402.L5K607"/>
<gene>
    <name evidence="2" type="ORF">PAL_GLEAN10001574</name>
</gene>
<dbReference type="AlphaFoldDB" id="L5K607"/>
<dbReference type="EMBL" id="KB030997">
    <property type="protein sequence ID" value="ELK06797.1"/>
    <property type="molecule type" value="Genomic_DNA"/>
</dbReference>
<sequence length="117" mass="12767">MNACRGKVGLQDLFVPALKVSLEPQQEAPLVPPLPPLPDPTPPELDEEILGSDDDEEDPMDYCKGGYHPVKIEDLFKYSSWCAGMGKTLMLLWGWLWGLGGEDVGCISCFVGSLETA</sequence>
<reference evidence="3" key="1">
    <citation type="journal article" date="2013" name="Science">
        <title>Comparative analysis of bat genomes provides insight into the evolution of flight and immunity.</title>
        <authorList>
            <person name="Zhang G."/>
            <person name="Cowled C."/>
            <person name="Shi Z."/>
            <person name="Huang Z."/>
            <person name="Bishop-Lilly K.A."/>
            <person name="Fang X."/>
            <person name="Wynne J.W."/>
            <person name="Xiong Z."/>
            <person name="Baker M.L."/>
            <person name="Zhao W."/>
            <person name="Tachedjian M."/>
            <person name="Zhu Y."/>
            <person name="Zhou P."/>
            <person name="Jiang X."/>
            <person name="Ng J."/>
            <person name="Yang L."/>
            <person name="Wu L."/>
            <person name="Xiao J."/>
            <person name="Feng Y."/>
            <person name="Chen Y."/>
            <person name="Sun X."/>
            <person name="Zhang Y."/>
            <person name="Marsh G.A."/>
            <person name="Crameri G."/>
            <person name="Broder C.C."/>
            <person name="Frey K.G."/>
            <person name="Wang L.F."/>
            <person name="Wang J."/>
        </authorList>
    </citation>
    <scope>NUCLEOTIDE SEQUENCE [LARGE SCALE GENOMIC DNA]</scope>
</reference>
<evidence type="ECO:0000313" key="2">
    <source>
        <dbReference type="EMBL" id="ELK06797.1"/>
    </source>
</evidence>
<accession>L5K607</accession>
<evidence type="ECO:0000313" key="3">
    <source>
        <dbReference type="Proteomes" id="UP000010552"/>
    </source>
</evidence>
<name>L5K607_PTEAL</name>
<dbReference type="InParanoid" id="L5K607"/>
<organism evidence="2 3">
    <name type="scientific">Pteropus alecto</name>
    <name type="common">Black flying fox</name>
    <dbReference type="NCBI Taxonomy" id="9402"/>
    <lineage>
        <taxon>Eukaryota</taxon>
        <taxon>Metazoa</taxon>
        <taxon>Chordata</taxon>
        <taxon>Craniata</taxon>
        <taxon>Vertebrata</taxon>
        <taxon>Euteleostomi</taxon>
        <taxon>Mammalia</taxon>
        <taxon>Eutheria</taxon>
        <taxon>Laurasiatheria</taxon>
        <taxon>Chiroptera</taxon>
        <taxon>Yinpterochiroptera</taxon>
        <taxon>Pteropodoidea</taxon>
        <taxon>Pteropodidae</taxon>
        <taxon>Pteropodinae</taxon>
        <taxon>Pteropus</taxon>
    </lineage>
</organism>
<dbReference type="GO" id="GO:0016301">
    <property type="term" value="F:kinase activity"/>
    <property type="evidence" value="ECO:0007669"/>
    <property type="project" value="UniProtKB-KW"/>
</dbReference>
<keyword evidence="2" id="KW-0808">Transferase</keyword>
<feature type="region of interest" description="Disordered" evidence="1">
    <location>
        <begin position="26"/>
        <end position="58"/>
    </location>
</feature>
<keyword evidence="2" id="KW-0418">Kinase</keyword>
<proteinExistence type="predicted"/>
<keyword evidence="3" id="KW-1185">Reference proteome</keyword>
<feature type="compositionally biased region" description="Pro residues" evidence="1">
    <location>
        <begin position="30"/>
        <end position="43"/>
    </location>
</feature>
<evidence type="ECO:0000256" key="1">
    <source>
        <dbReference type="SAM" id="MobiDB-lite"/>
    </source>
</evidence>